<gene>
    <name evidence="2" type="ORF">G5C65_17380</name>
</gene>
<evidence type="ECO:0000313" key="2">
    <source>
        <dbReference type="EMBL" id="NGO70094.1"/>
    </source>
</evidence>
<dbReference type="Proteomes" id="UP000477722">
    <property type="component" value="Unassembled WGS sequence"/>
</dbReference>
<evidence type="ECO:0000313" key="3">
    <source>
        <dbReference type="Proteomes" id="UP000477722"/>
    </source>
</evidence>
<organism evidence="2 3">
    <name type="scientific">Streptomyces boncukensis</name>
    <dbReference type="NCBI Taxonomy" id="2711219"/>
    <lineage>
        <taxon>Bacteria</taxon>
        <taxon>Bacillati</taxon>
        <taxon>Actinomycetota</taxon>
        <taxon>Actinomycetes</taxon>
        <taxon>Kitasatosporales</taxon>
        <taxon>Streptomycetaceae</taxon>
        <taxon>Streptomyces</taxon>
    </lineage>
</organism>
<proteinExistence type="predicted"/>
<dbReference type="InterPro" id="IPR023809">
    <property type="entry name" value="Thiopep_bacteriocin_synth_dom"/>
</dbReference>
<feature type="domain" description="Thiopeptide-type bacteriocin biosynthesis" evidence="1">
    <location>
        <begin position="39"/>
        <end position="196"/>
    </location>
</feature>
<dbReference type="Pfam" id="PF14028">
    <property type="entry name" value="Lant_dehydr_C"/>
    <property type="match status" value="1"/>
</dbReference>
<dbReference type="RefSeq" id="WP_165299767.1">
    <property type="nucleotide sequence ID" value="NZ_JAAKZZ010000167.1"/>
</dbReference>
<comment type="caution">
    <text evidence="2">The sequence shown here is derived from an EMBL/GenBank/DDBJ whole genome shotgun (WGS) entry which is preliminary data.</text>
</comment>
<keyword evidence="3" id="KW-1185">Reference proteome</keyword>
<dbReference type="AlphaFoldDB" id="A0A6G4X014"/>
<protein>
    <submittedName>
        <fullName evidence="2">Bacteriocin biosynthesis protein</fullName>
    </submittedName>
</protein>
<name>A0A6G4X014_9ACTN</name>
<sequence length="319" mass="34678">MTHWGNALLKAGELRTFLAAGTAAGIAAVRGGTAPASRWVQFNLAPRPGAREDFYRELAVTVRELLADGRAVNFSYLHREPGIRVRFEAPDADSAVTLSLCLRARFARSALLREAPVRVVYEPEHYLFGGPASMPYVHRLFTADSLGWLDHHLKAPGRQGELTAWRHSLLTLREVFAGLGIVGWEHRGVWAALREKTGRGARRAPGGAAAAHGEAVSGRVAEGIAAFWRQPREQSLTAFPAACRATLARHADTTRARAAKWRMGYFEAGEATVGPCAAAAYYTVFHWNRGLLSPARQHTLTDVLAAEPTGEGDRDVALA</sequence>
<evidence type="ECO:0000259" key="1">
    <source>
        <dbReference type="Pfam" id="PF14028"/>
    </source>
</evidence>
<accession>A0A6G4X014</accession>
<dbReference type="EMBL" id="JAAKZZ010000167">
    <property type="protein sequence ID" value="NGO70094.1"/>
    <property type="molecule type" value="Genomic_DNA"/>
</dbReference>
<reference evidence="2 3" key="1">
    <citation type="submission" date="2020-02" db="EMBL/GenBank/DDBJ databases">
        <title>Whole-genome analyses of novel actinobacteria.</title>
        <authorList>
            <person name="Sahin N."/>
            <person name="Tatar D."/>
        </authorList>
    </citation>
    <scope>NUCLEOTIDE SEQUENCE [LARGE SCALE GENOMIC DNA]</scope>
    <source>
        <strain evidence="2 3">SB3404</strain>
    </source>
</reference>